<name>A0ABV6ST85_9GAMM</name>
<sequence length="133" mass="14651">MEDVMRACTRIATSLLLLSPLIATAGPGTPQGLHFPTEIVGVWDAYPLPCVVDGPSDSDMRIRIAGNMLHGYENNDTVRSIERVAESPMAWRVVTISDIAPEEIQGEADIYVLRGDTLTITNGERAYTYIRCR</sequence>
<comment type="caution">
    <text evidence="2">The sequence shown here is derived from an EMBL/GenBank/DDBJ whole genome shotgun (WGS) entry which is preliminary data.</text>
</comment>
<proteinExistence type="predicted"/>
<feature type="signal peptide" evidence="1">
    <location>
        <begin position="1"/>
        <end position="25"/>
    </location>
</feature>
<organism evidence="2 3">
    <name type="scientific">Luteimonas padinae</name>
    <dbReference type="NCBI Taxonomy" id="1714359"/>
    <lineage>
        <taxon>Bacteria</taxon>
        <taxon>Pseudomonadati</taxon>
        <taxon>Pseudomonadota</taxon>
        <taxon>Gammaproteobacteria</taxon>
        <taxon>Lysobacterales</taxon>
        <taxon>Lysobacteraceae</taxon>
        <taxon>Luteimonas</taxon>
    </lineage>
</organism>
<gene>
    <name evidence="2" type="ORF">ACFFFU_02645</name>
</gene>
<reference evidence="2 3" key="1">
    <citation type="submission" date="2024-09" db="EMBL/GenBank/DDBJ databases">
        <authorList>
            <person name="Sun Q."/>
            <person name="Mori K."/>
        </authorList>
    </citation>
    <scope>NUCLEOTIDE SEQUENCE [LARGE SCALE GENOMIC DNA]</scope>
    <source>
        <strain evidence="2 3">KCTC 52403</strain>
    </source>
</reference>
<feature type="chain" id="PRO_5046240885" description="DUF2531 family protein" evidence="1">
    <location>
        <begin position="26"/>
        <end position="133"/>
    </location>
</feature>
<evidence type="ECO:0000313" key="2">
    <source>
        <dbReference type="EMBL" id="MFC0716662.1"/>
    </source>
</evidence>
<keyword evidence="1" id="KW-0732">Signal</keyword>
<evidence type="ECO:0008006" key="4">
    <source>
        <dbReference type="Google" id="ProtNLM"/>
    </source>
</evidence>
<keyword evidence="3" id="KW-1185">Reference proteome</keyword>
<dbReference type="Proteomes" id="UP001589898">
    <property type="component" value="Unassembled WGS sequence"/>
</dbReference>
<dbReference type="RefSeq" id="WP_189496249.1">
    <property type="nucleotide sequence ID" value="NZ_BMZT01000004.1"/>
</dbReference>
<evidence type="ECO:0000313" key="3">
    <source>
        <dbReference type="Proteomes" id="UP001589898"/>
    </source>
</evidence>
<evidence type="ECO:0000256" key="1">
    <source>
        <dbReference type="SAM" id="SignalP"/>
    </source>
</evidence>
<protein>
    <recommendedName>
        <fullName evidence="4">DUF2531 family protein</fullName>
    </recommendedName>
</protein>
<accession>A0ABV6ST85</accession>
<dbReference type="EMBL" id="JBHLTF010000005">
    <property type="protein sequence ID" value="MFC0716662.1"/>
    <property type="molecule type" value="Genomic_DNA"/>
</dbReference>